<feature type="transmembrane region" description="Helical" evidence="1">
    <location>
        <begin position="241"/>
        <end position="261"/>
    </location>
</feature>
<sequence>MNRSAKTSESIPIQTIVIISITWAIVALFFYMLFGVRAEGEARPLWYSICTYIFENVGYMAASLLCFRNWQSRQMVSGRRVWLLLGLAMFFFFVGNLFFGIGELVFQLDADVSLGDIFYIPCYGFLAWGMILAVIPRRLNMELWQWAVLGAVAMVGIVVTYGLVTYADNTAELMLATNPVALDGTESDITNAPAWALSLNAMLLPFANVVSQIYIVGDVALLIAASTLLLAFWGGRFAQSWRMIAAAMFCFYISDMWYYYAVNTNPDYQSGELLEVGWVFSAVLVAIGAALEYDISTKSRRGSGSRRRGGAS</sequence>
<feature type="transmembrane region" description="Helical" evidence="1">
    <location>
        <begin position="118"/>
        <end position="136"/>
    </location>
</feature>
<feature type="transmembrane region" description="Helical" evidence="1">
    <location>
        <begin position="46"/>
        <end position="70"/>
    </location>
</feature>
<keyword evidence="1" id="KW-0472">Membrane</keyword>
<organism evidence="2 3">
    <name type="scientific">Prochlorothrix hollandica PCC 9006 = CALU 1027</name>
    <dbReference type="NCBI Taxonomy" id="317619"/>
    <lineage>
        <taxon>Bacteria</taxon>
        <taxon>Bacillati</taxon>
        <taxon>Cyanobacteriota</taxon>
        <taxon>Cyanophyceae</taxon>
        <taxon>Prochlorotrichales</taxon>
        <taxon>Prochlorotrichaceae</taxon>
        <taxon>Prochlorothrix</taxon>
    </lineage>
</organism>
<feature type="transmembrane region" description="Helical" evidence="1">
    <location>
        <begin position="82"/>
        <end position="106"/>
    </location>
</feature>
<feature type="transmembrane region" description="Helical" evidence="1">
    <location>
        <begin position="273"/>
        <end position="291"/>
    </location>
</feature>
<feature type="transmembrane region" description="Helical" evidence="1">
    <location>
        <begin position="12"/>
        <end position="34"/>
    </location>
</feature>
<keyword evidence="3" id="KW-1185">Reference proteome</keyword>
<evidence type="ECO:0000313" key="3">
    <source>
        <dbReference type="Proteomes" id="UP000034681"/>
    </source>
</evidence>
<feature type="transmembrane region" description="Helical" evidence="1">
    <location>
        <begin position="143"/>
        <end position="164"/>
    </location>
</feature>
<dbReference type="Proteomes" id="UP000034681">
    <property type="component" value="Unassembled WGS sequence"/>
</dbReference>
<keyword evidence="1" id="KW-1133">Transmembrane helix</keyword>
<gene>
    <name evidence="2" type="ORF">PROH_20395</name>
</gene>
<proteinExistence type="predicted"/>
<protein>
    <submittedName>
        <fullName evidence="2">Uncharacterized protein</fullName>
    </submittedName>
</protein>
<evidence type="ECO:0000256" key="1">
    <source>
        <dbReference type="SAM" id="Phobius"/>
    </source>
</evidence>
<reference evidence="2" key="1">
    <citation type="submission" date="2012-04" db="EMBL/GenBank/DDBJ databases">
        <authorList>
            <person name="Borisov I.G."/>
            <person name="Ivanikova N.V."/>
            <person name="Pinevich A.V."/>
        </authorList>
    </citation>
    <scope>NUCLEOTIDE SEQUENCE</scope>
    <source>
        <strain evidence="2">CALU 1027</strain>
    </source>
</reference>
<dbReference type="OrthoDB" id="530911at2"/>
<comment type="caution">
    <text evidence="2">The sequence shown here is derived from an EMBL/GenBank/DDBJ whole genome shotgun (WGS) entry which is preliminary data.</text>
</comment>
<keyword evidence="1" id="KW-0812">Transmembrane</keyword>
<feature type="transmembrane region" description="Helical" evidence="1">
    <location>
        <begin position="213"/>
        <end position="234"/>
    </location>
</feature>
<dbReference type="eggNOG" id="COG0815">
    <property type="taxonomic scope" value="Bacteria"/>
</dbReference>
<dbReference type="EMBL" id="AJTX02000010">
    <property type="protein sequence ID" value="KKI98087.1"/>
    <property type="molecule type" value="Genomic_DNA"/>
</dbReference>
<evidence type="ECO:0000313" key="2">
    <source>
        <dbReference type="EMBL" id="KKI98087.1"/>
    </source>
</evidence>
<dbReference type="AlphaFoldDB" id="A0A0M2PSE6"/>
<accession>A0A0M2PSE6</accession>
<name>A0A0M2PSE6_PROHO</name>
<dbReference type="RefSeq" id="WP_017713230.1">
    <property type="nucleotide sequence ID" value="NZ_KB235939.1"/>
</dbReference>
<dbReference type="STRING" id="317619.GCA_000332315_02962"/>